<reference evidence="1" key="1">
    <citation type="submission" date="2022-03" db="EMBL/GenBank/DDBJ databases">
        <authorList>
            <person name="Leyn A S."/>
        </authorList>
    </citation>
    <scope>NUCLEOTIDE SEQUENCE</scope>
    <source>
        <strain evidence="1">Streptomyces globisporus 4-3</strain>
    </source>
</reference>
<evidence type="ECO:0000313" key="2">
    <source>
        <dbReference type="Proteomes" id="UP001154015"/>
    </source>
</evidence>
<organism evidence="1 2">
    <name type="scientific">Streptomyces globisporus</name>
    <dbReference type="NCBI Taxonomy" id="1908"/>
    <lineage>
        <taxon>Bacteria</taxon>
        <taxon>Bacillati</taxon>
        <taxon>Actinomycetota</taxon>
        <taxon>Actinomycetes</taxon>
        <taxon>Kitasatosporales</taxon>
        <taxon>Streptomycetaceae</taxon>
        <taxon>Streptomyces</taxon>
    </lineage>
</organism>
<name>A0ABM9H043_STRGL</name>
<keyword evidence="2" id="KW-1185">Reference proteome</keyword>
<evidence type="ECO:0000313" key="1">
    <source>
        <dbReference type="EMBL" id="CAH9416959.1"/>
    </source>
</evidence>
<dbReference type="EMBL" id="CAKXYP010000010">
    <property type="protein sequence ID" value="CAH9416959.1"/>
    <property type="molecule type" value="Genomic_DNA"/>
</dbReference>
<protein>
    <submittedName>
        <fullName evidence="1">Uncharacterized protein</fullName>
    </submittedName>
</protein>
<gene>
    <name evidence="1" type="ORF">SGL43_03996</name>
</gene>
<proteinExistence type="predicted"/>
<comment type="caution">
    <text evidence="1">The sequence shown here is derived from an EMBL/GenBank/DDBJ whole genome shotgun (WGS) entry which is preliminary data.</text>
</comment>
<dbReference type="Proteomes" id="UP001154015">
    <property type="component" value="Unassembled WGS sequence"/>
</dbReference>
<accession>A0ABM9H043</accession>
<sequence>MAYAREALELARSSRSGYVARRLRALCDEFGPLSRDIRVAELGAEIAMLGTPWREG</sequence>